<feature type="domain" description="Midasin AAA lid" evidence="4">
    <location>
        <begin position="56"/>
        <end position="145"/>
    </location>
</feature>
<dbReference type="EMBL" id="AJVK01059187">
    <property type="status" value="NOT_ANNOTATED_CDS"/>
    <property type="molecule type" value="Genomic_DNA"/>
</dbReference>
<dbReference type="GO" id="GO:0000027">
    <property type="term" value="P:ribosomal large subunit assembly"/>
    <property type="evidence" value="ECO:0007669"/>
    <property type="project" value="TreeGrafter"/>
</dbReference>
<name>A0A1B0DG05_PHLPP</name>
<dbReference type="GO" id="GO:0000055">
    <property type="term" value="P:ribosomal large subunit export from nucleus"/>
    <property type="evidence" value="ECO:0007669"/>
    <property type="project" value="TreeGrafter"/>
</dbReference>
<dbReference type="PANTHER" id="PTHR48103:SF2">
    <property type="entry name" value="MIDASIN"/>
    <property type="match status" value="1"/>
</dbReference>
<dbReference type="InterPro" id="IPR011704">
    <property type="entry name" value="ATPase_dyneun-rel_AAA"/>
</dbReference>
<dbReference type="SUPFAM" id="SSF52540">
    <property type="entry name" value="P-loop containing nucleoside triphosphate hydrolases"/>
    <property type="match status" value="1"/>
</dbReference>
<evidence type="ECO:0000256" key="2">
    <source>
        <dbReference type="ARBA" id="ARBA00022840"/>
    </source>
</evidence>
<dbReference type="GO" id="GO:0005634">
    <property type="term" value="C:nucleus"/>
    <property type="evidence" value="ECO:0007669"/>
    <property type="project" value="TreeGrafter"/>
</dbReference>
<dbReference type="GO" id="GO:0005524">
    <property type="term" value="F:ATP binding"/>
    <property type="evidence" value="ECO:0007669"/>
    <property type="project" value="UniProtKB-KW"/>
</dbReference>
<evidence type="ECO:0000256" key="1">
    <source>
        <dbReference type="ARBA" id="ARBA00022741"/>
    </source>
</evidence>
<evidence type="ECO:0000259" key="3">
    <source>
        <dbReference type="Pfam" id="PF07728"/>
    </source>
</evidence>
<dbReference type="Gene3D" id="3.40.50.300">
    <property type="entry name" value="P-loop containing nucleotide triphosphate hydrolases"/>
    <property type="match status" value="1"/>
</dbReference>
<keyword evidence="6" id="KW-1185">Reference proteome</keyword>
<dbReference type="VEuPathDB" id="VectorBase:PPAI006966"/>
<feature type="domain" description="ATPase dynein-related AAA" evidence="3">
    <location>
        <begin position="372"/>
        <end position="460"/>
    </location>
</feature>
<evidence type="ECO:0008006" key="7">
    <source>
        <dbReference type="Google" id="ProtNLM"/>
    </source>
</evidence>
<protein>
    <recommendedName>
        <fullName evidence="7">ATPase dynein-related AAA domain-containing protein</fullName>
    </recommendedName>
</protein>
<dbReference type="Proteomes" id="UP000092462">
    <property type="component" value="Unassembled WGS sequence"/>
</dbReference>
<dbReference type="AlphaFoldDB" id="A0A1B0DG05"/>
<keyword evidence="2" id="KW-0067">ATP-binding</keyword>
<proteinExistence type="predicted"/>
<dbReference type="InterPro" id="IPR040848">
    <property type="entry name" value="AAA_lid_7"/>
</dbReference>
<dbReference type="GO" id="GO:0016887">
    <property type="term" value="F:ATP hydrolysis activity"/>
    <property type="evidence" value="ECO:0007669"/>
    <property type="project" value="InterPro"/>
</dbReference>
<dbReference type="Pfam" id="PF07728">
    <property type="entry name" value="AAA_5"/>
    <property type="match status" value="1"/>
</dbReference>
<dbReference type="Pfam" id="PF17867">
    <property type="entry name" value="AAA_lid_7"/>
    <property type="match status" value="1"/>
</dbReference>
<dbReference type="InterPro" id="IPR027417">
    <property type="entry name" value="P-loop_NTPase"/>
</dbReference>
<dbReference type="EnsemblMetazoa" id="PPAI006966-RA">
    <property type="protein sequence ID" value="PPAI006966-PA"/>
    <property type="gene ID" value="PPAI006966"/>
</dbReference>
<organism evidence="5 6">
    <name type="scientific">Phlebotomus papatasi</name>
    <name type="common">Sandfly</name>
    <dbReference type="NCBI Taxonomy" id="29031"/>
    <lineage>
        <taxon>Eukaryota</taxon>
        <taxon>Metazoa</taxon>
        <taxon>Ecdysozoa</taxon>
        <taxon>Arthropoda</taxon>
        <taxon>Hexapoda</taxon>
        <taxon>Insecta</taxon>
        <taxon>Pterygota</taxon>
        <taxon>Neoptera</taxon>
        <taxon>Endopterygota</taxon>
        <taxon>Diptera</taxon>
        <taxon>Nematocera</taxon>
        <taxon>Psychodoidea</taxon>
        <taxon>Psychodidae</taxon>
        <taxon>Phlebotomus</taxon>
        <taxon>Phlebotomus</taxon>
    </lineage>
</organism>
<accession>A0A1B0DG05</accession>
<dbReference type="VEuPathDB" id="VectorBase:PPAPM1_005156"/>
<evidence type="ECO:0000259" key="4">
    <source>
        <dbReference type="Pfam" id="PF17867"/>
    </source>
</evidence>
<keyword evidence="1" id="KW-0547">Nucleotide-binding</keyword>
<sequence length="570" mass="65757">NPLKQGGGRKGLPQSFLNRFTKVYLRKLCQEDLLHVIEAQYSDFFRKLEDSKEISDLPQKMVKFNEILNRGVDNLEFGLRGGPFEINLRDILRWCDFVSNEDTGFFEKDLMLVIYEKMKIVYFVRMRSESDRMFIRKAFSEVFKVNADKLEEISSNVSFYWTEDHIFINDIKVKRGDLKENVEKSPLIIKSQLETLKNMIECVKLSRPVLLCGPADCGKTKCVDLACSMLNQSLDVDTIDDSVTGSFQQIDLNRHLEEVARVVELLVSSTAKKIIISDCVFTDLHRLLRLLDQWEEYNLLLKNVKGSSLKMTVSDEVQLFRDRISQLKKTFAILKDIYKSHEFLEDIDFDRIENVIGNLKKIADSSNSLNTGGHFEWVDSKIVKCLKSGRFICLEHVNMCSSAILDRLNSVFESNGTLLLSEKGISSDNRVEEIAKHKDFRAFLTLDPKNGEISRAMRNRCLEIFMDRDGYTKDDLRHIIFNFGVQNLSMIDGMIRIHERLKGISEFTQFGVNHLFKFALLVVENQTLCLPSKNILKSCGDQEPKDPQLSHAHRSCGFFGWIEAFPRTEN</sequence>
<evidence type="ECO:0000313" key="6">
    <source>
        <dbReference type="Proteomes" id="UP000092462"/>
    </source>
</evidence>
<reference evidence="5" key="1">
    <citation type="submission" date="2022-08" db="UniProtKB">
        <authorList>
            <consortium name="EnsemblMetazoa"/>
        </authorList>
    </citation>
    <scope>IDENTIFICATION</scope>
    <source>
        <strain evidence="5">Israel</strain>
    </source>
</reference>
<dbReference type="PANTHER" id="PTHR48103">
    <property type="entry name" value="MIDASIN-RELATED"/>
    <property type="match status" value="1"/>
</dbReference>
<evidence type="ECO:0000313" key="5">
    <source>
        <dbReference type="EnsemblMetazoa" id="PPAI006966-PA"/>
    </source>
</evidence>
<dbReference type="GO" id="GO:0030687">
    <property type="term" value="C:preribosome, large subunit precursor"/>
    <property type="evidence" value="ECO:0007669"/>
    <property type="project" value="TreeGrafter"/>
</dbReference>